<proteinExistence type="predicted"/>
<keyword evidence="1" id="KW-0812">Transmembrane</keyword>
<dbReference type="RefSeq" id="WP_062371236.1">
    <property type="nucleotide sequence ID" value="NZ_LNCD01000084.1"/>
</dbReference>
<reference evidence="2 3" key="1">
    <citation type="submission" date="2015-11" db="EMBL/GenBank/DDBJ databases">
        <title>Draft Genome Sequence of the Strain BR 10423 (Rhizobium sp.) isolated from nodules of Mimosa pudica.</title>
        <authorList>
            <person name="Barauna A.C."/>
            <person name="Zilli J.E."/>
            <person name="Simoes-Araujo J.L."/>
            <person name="Reis V.M."/>
            <person name="James E.K."/>
            <person name="Reis F.B.Jr."/>
            <person name="Rouws L.F."/>
            <person name="Passos S.R."/>
            <person name="Gois S.R."/>
        </authorList>
    </citation>
    <scope>NUCLEOTIDE SEQUENCE [LARGE SCALE GENOMIC DNA]</scope>
    <source>
        <strain evidence="2 3">BR10423</strain>
    </source>
</reference>
<gene>
    <name evidence="2" type="ORF">AS026_08640</name>
</gene>
<comment type="caution">
    <text evidence="2">The sequence shown here is derived from an EMBL/GenBank/DDBJ whole genome shotgun (WGS) entry which is preliminary data.</text>
</comment>
<keyword evidence="3" id="KW-1185">Reference proteome</keyword>
<protein>
    <recommendedName>
        <fullName evidence="4">Sulfatase N-terminal domain-containing protein</fullName>
    </recommendedName>
</protein>
<dbReference type="AlphaFoldDB" id="A0A109JKM2"/>
<feature type="transmembrane region" description="Helical" evidence="1">
    <location>
        <begin position="21"/>
        <end position="40"/>
    </location>
</feature>
<dbReference type="InterPro" id="IPR017850">
    <property type="entry name" value="Alkaline_phosphatase_core_sf"/>
</dbReference>
<dbReference type="Proteomes" id="UP000068164">
    <property type="component" value="Unassembled WGS sequence"/>
</dbReference>
<keyword evidence="1" id="KW-0472">Membrane</keyword>
<dbReference type="EMBL" id="LNCD01000084">
    <property type="protein sequence ID" value="KWV50609.1"/>
    <property type="molecule type" value="Genomic_DNA"/>
</dbReference>
<name>A0A109JKM2_9HYPH</name>
<dbReference type="Gene3D" id="3.40.720.10">
    <property type="entry name" value="Alkaline Phosphatase, subunit A"/>
    <property type="match status" value="1"/>
</dbReference>
<accession>A0A109JKM2</accession>
<keyword evidence="1" id="KW-1133">Transmembrane helix</keyword>
<feature type="transmembrane region" description="Helical" evidence="1">
    <location>
        <begin position="112"/>
        <end position="133"/>
    </location>
</feature>
<evidence type="ECO:0008006" key="4">
    <source>
        <dbReference type="Google" id="ProtNLM"/>
    </source>
</evidence>
<evidence type="ECO:0000313" key="2">
    <source>
        <dbReference type="EMBL" id="KWV50609.1"/>
    </source>
</evidence>
<evidence type="ECO:0000256" key="1">
    <source>
        <dbReference type="SAM" id="Phobius"/>
    </source>
</evidence>
<evidence type="ECO:0000313" key="3">
    <source>
        <dbReference type="Proteomes" id="UP000068164"/>
    </source>
</evidence>
<dbReference type="SUPFAM" id="SSF53649">
    <property type="entry name" value="Alkaline phosphatase-like"/>
    <property type="match status" value="1"/>
</dbReference>
<organism evidence="2 3">
    <name type="scientific">Rhizobium altiplani</name>
    <dbReference type="NCBI Taxonomy" id="1864509"/>
    <lineage>
        <taxon>Bacteria</taxon>
        <taxon>Pseudomonadati</taxon>
        <taxon>Pseudomonadota</taxon>
        <taxon>Alphaproteobacteria</taxon>
        <taxon>Hyphomicrobiales</taxon>
        <taxon>Rhizobiaceae</taxon>
        <taxon>Rhizobium/Agrobacterium group</taxon>
        <taxon>Rhizobium</taxon>
    </lineage>
</organism>
<dbReference type="OrthoDB" id="5363296at2"/>
<sequence length="457" mass="50558">MNSTSKKSASNDMLKRLAQPNTWLLALVAVVVPNLIFLLATPYFLVYRLVSPPLYFLAAMISLWLRPPFVYVLFGLVAIIDLSLVVAVMFYLPLATAFHTIRYLASIDVAASAFYIGAISLFLFNALGTAWLVNRHRKALCAASPLPAAILAAALPVADGYVNRSYVKQPASHFESAMALNGLDAESITKRGRNLLIVIVEGLGSFSDPGMKALLASKFESAAVKAGYSVLSGRSNFEGSTTSAESRELCGRWGNFTDYLRAEQYDCLPRQLAERGFATISYHGYSSEMFDRDVWYPRIGIKESHFLDDLARDRQLFPSRCGSVFNGLCDGEVGDAVHLRLLAKSAQPMIVYWLTLNSHIPYVAKPGGQLHCRTNEAIIKNQRVCELTEIWAEVFDKISEIAADPKLPSTDILVVGDHTTPLWEKRAAVAFTPGKVDWYFLQTRQSAQTQLTNLSRP</sequence>
<feature type="transmembrane region" description="Helical" evidence="1">
    <location>
        <begin position="140"/>
        <end position="158"/>
    </location>
</feature>